<gene>
    <name evidence="1" type="ORF">SAMN05444405_10193</name>
</gene>
<organism evidence="1 2">
    <name type="scientific">Bacteroides luti</name>
    <dbReference type="NCBI Taxonomy" id="1297750"/>
    <lineage>
        <taxon>Bacteria</taxon>
        <taxon>Pseudomonadati</taxon>
        <taxon>Bacteroidota</taxon>
        <taxon>Bacteroidia</taxon>
        <taxon>Bacteroidales</taxon>
        <taxon>Bacteroidaceae</taxon>
        <taxon>Bacteroides</taxon>
    </lineage>
</organism>
<proteinExistence type="predicted"/>
<name>A0A1M4SGB4_9BACE</name>
<evidence type="ECO:0008006" key="3">
    <source>
        <dbReference type="Google" id="ProtNLM"/>
    </source>
</evidence>
<dbReference type="STRING" id="1297750.SAMN05444405_10193"/>
<reference evidence="2" key="1">
    <citation type="submission" date="2016-11" db="EMBL/GenBank/DDBJ databases">
        <authorList>
            <person name="Varghese N."/>
            <person name="Submissions S."/>
        </authorList>
    </citation>
    <scope>NUCLEOTIDE SEQUENCE [LARGE SCALE GENOMIC DNA]</scope>
    <source>
        <strain evidence="2">DSM 26991</strain>
    </source>
</reference>
<dbReference type="Proteomes" id="UP000184509">
    <property type="component" value="Unassembled WGS sequence"/>
</dbReference>
<dbReference type="AlphaFoldDB" id="A0A1M4SGB4"/>
<dbReference type="EMBL" id="FQTV01000001">
    <property type="protein sequence ID" value="SHE31240.1"/>
    <property type="molecule type" value="Genomic_DNA"/>
</dbReference>
<evidence type="ECO:0000313" key="2">
    <source>
        <dbReference type="Proteomes" id="UP000184509"/>
    </source>
</evidence>
<keyword evidence="2" id="KW-1185">Reference proteome</keyword>
<evidence type="ECO:0000313" key="1">
    <source>
        <dbReference type="EMBL" id="SHE31240.1"/>
    </source>
</evidence>
<protein>
    <recommendedName>
        <fullName evidence="3">Restriction endonuclease</fullName>
    </recommendedName>
</protein>
<dbReference type="RefSeq" id="WP_073398558.1">
    <property type="nucleotide sequence ID" value="NZ_FQTV01000001.1"/>
</dbReference>
<sequence length="193" mass="22071">MIKTEIKKVFPRHKISTYSQDIYIADYTDQTKDEEIKRSVEVNTELPADIEFFCLHNPSPIKIDSVIFDNYSFVDEGGKTQTQCECVTFPSVATNSSWILFLELKYCERKNAVNNLPKAKDQLLATYSYYKSKGIITKKNISYLIAGFPKLINIPFRNSTLTPALLTNLKRNENIILKIANEATIKSLEMLSV</sequence>
<accession>A0A1M4SGB4</accession>
<dbReference type="OrthoDB" id="1093393at2"/>